<organism evidence="7 8">
    <name type="scientific">Candidatus Fusobacterium pullicola</name>
    <dbReference type="NCBI Taxonomy" id="2838601"/>
    <lineage>
        <taxon>Bacteria</taxon>
        <taxon>Fusobacteriati</taxon>
        <taxon>Fusobacteriota</taxon>
        <taxon>Fusobacteriia</taxon>
        <taxon>Fusobacteriales</taxon>
        <taxon>Fusobacteriaceae</taxon>
        <taxon>Fusobacterium</taxon>
    </lineage>
</organism>
<feature type="transmembrane region" description="Helical" evidence="6">
    <location>
        <begin position="377"/>
        <end position="393"/>
    </location>
</feature>
<feature type="transmembrane region" description="Helical" evidence="6">
    <location>
        <begin position="345"/>
        <end position="365"/>
    </location>
</feature>
<dbReference type="InterPro" id="IPR002797">
    <property type="entry name" value="Polysacc_synth"/>
</dbReference>
<reference evidence="7" key="1">
    <citation type="journal article" date="2021" name="PeerJ">
        <title>Extensive microbial diversity within the chicken gut microbiome revealed by metagenomics and culture.</title>
        <authorList>
            <person name="Gilroy R."/>
            <person name="Ravi A."/>
            <person name="Getino M."/>
            <person name="Pursley I."/>
            <person name="Horton D.L."/>
            <person name="Alikhan N.F."/>
            <person name="Baker D."/>
            <person name="Gharbi K."/>
            <person name="Hall N."/>
            <person name="Watson M."/>
            <person name="Adriaenssens E.M."/>
            <person name="Foster-Nyarko E."/>
            <person name="Jarju S."/>
            <person name="Secka A."/>
            <person name="Antonio M."/>
            <person name="Oren A."/>
            <person name="Chaudhuri R.R."/>
            <person name="La Ragione R."/>
            <person name="Hildebrand F."/>
            <person name="Pallen M.J."/>
        </authorList>
    </citation>
    <scope>NUCLEOTIDE SEQUENCE</scope>
    <source>
        <strain evidence="7">A6-441</strain>
    </source>
</reference>
<dbReference type="GO" id="GO:0005886">
    <property type="term" value="C:plasma membrane"/>
    <property type="evidence" value="ECO:0007669"/>
    <property type="project" value="UniProtKB-SubCell"/>
</dbReference>
<accession>A0A9E2KZ35</accession>
<evidence type="ECO:0000256" key="1">
    <source>
        <dbReference type="ARBA" id="ARBA00004651"/>
    </source>
</evidence>
<dbReference type="EMBL" id="JAHLFN010000078">
    <property type="protein sequence ID" value="MBU3843108.1"/>
    <property type="molecule type" value="Genomic_DNA"/>
</dbReference>
<dbReference type="InterPro" id="IPR050833">
    <property type="entry name" value="Poly_Biosynth_Transport"/>
</dbReference>
<feature type="transmembrane region" description="Helical" evidence="6">
    <location>
        <begin position="399"/>
        <end position="421"/>
    </location>
</feature>
<comment type="caution">
    <text evidence="7">The sequence shown here is derived from an EMBL/GenBank/DDBJ whole genome shotgun (WGS) entry which is preliminary data.</text>
</comment>
<evidence type="ECO:0000256" key="6">
    <source>
        <dbReference type="SAM" id="Phobius"/>
    </source>
</evidence>
<dbReference type="Pfam" id="PF01943">
    <property type="entry name" value="Polysacc_synt"/>
    <property type="match status" value="1"/>
</dbReference>
<proteinExistence type="predicted"/>
<evidence type="ECO:0000256" key="3">
    <source>
        <dbReference type="ARBA" id="ARBA00022692"/>
    </source>
</evidence>
<reference evidence="7" key="2">
    <citation type="submission" date="2021-04" db="EMBL/GenBank/DDBJ databases">
        <authorList>
            <person name="Gilroy R."/>
        </authorList>
    </citation>
    <scope>NUCLEOTIDE SEQUENCE</scope>
    <source>
        <strain evidence="7">A6-441</strain>
    </source>
</reference>
<dbReference type="PANTHER" id="PTHR30250">
    <property type="entry name" value="PST FAMILY PREDICTED COLANIC ACID TRANSPORTER"/>
    <property type="match status" value="1"/>
</dbReference>
<feature type="transmembrane region" description="Helical" evidence="6">
    <location>
        <begin position="93"/>
        <end position="115"/>
    </location>
</feature>
<gene>
    <name evidence="7" type="ORF">IAA47_09045</name>
</gene>
<evidence type="ECO:0000256" key="4">
    <source>
        <dbReference type="ARBA" id="ARBA00022989"/>
    </source>
</evidence>
<sequence>MKRLKRLFEDRLILNFLHILSGDAFASLLSIFSISFITKGIGLEKYGFIVLVQGVVSLIDGLFNFQSWQGVIKFFPEVRDDENRLKSLIKFSYTLDMVTALITFLIILTSSSIIGRFYNFSREEINLLLVFAIYVIFNIQGTAIGILRSYNRFDYLRNQRVIVAIINFALLAGGYILKLEIPYFILVYLFTNFVNSLLLNYFAMKELRRRKIFGIMRTKLHFNREFFKFTCLTNINSSLDIPVQYFDNLLVGKMLSLEQLGVYKICKTIAIALDKIGAPLYQTLYPYFCEKIVEKNYGDIFKRCLKISAILGVFCIFILSGMNIIGFSLLEKFFSQGLKNYSLEINIYLFMKSLATVTIIVHPLFLAMGYIKSETKIIFIANMIYLFVLFLLIKKLALIGVILAYGIQVLLIVFMKGFVIFEKRDILKVSN</sequence>
<feature type="transmembrane region" description="Helical" evidence="6">
    <location>
        <begin position="304"/>
        <end position="325"/>
    </location>
</feature>
<keyword evidence="2" id="KW-1003">Cell membrane</keyword>
<evidence type="ECO:0000313" key="8">
    <source>
        <dbReference type="Proteomes" id="UP000724657"/>
    </source>
</evidence>
<name>A0A9E2KZ35_9FUSO</name>
<comment type="subcellular location">
    <subcellularLocation>
        <location evidence="1">Cell membrane</location>
        <topology evidence="1">Multi-pass membrane protein</topology>
    </subcellularLocation>
</comment>
<keyword evidence="4 6" id="KW-1133">Transmembrane helix</keyword>
<dbReference type="PANTHER" id="PTHR30250:SF11">
    <property type="entry name" value="O-ANTIGEN TRANSPORTER-RELATED"/>
    <property type="match status" value="1"/>
</dbReference>
<feature type="transmembrane region" description="Helical" evidence="6">
    <location>
        <begin position="159"/>
        <end position="177"/>
    </location>
</feature>
<feature type="transmembrane region" description="Helical" evidence="6">
    <location>
        <begin position="46"/>
        <end position="65"/>
    </location>
</feature>
<dbReference type="Proteomes" id="UP000724657">
    <property type="component" value="Unassembled WGS sequence"/>
</dbReference>
<keyword evidence="3 6" id="KW-0812">Transmembrane</keyword>
<evidence type="ECO:0000256" key="5">
    <source>
        <dbReference type="ARBA" id="ARBA00023136"/>
    </source>
</evidence>
<dbReference type="AlphaFoldDB" id="A0A9E2KZ35"/>
<feature type="transmembrane region" description="Helical" evidence="6">
    <location>
        <begin position="127"/>
        <end position="147"/>
    </location>
</feature>
<feature type="transmembrane region" description="Helical" evidence="6">
    <location>
        <begin position="183"/>
        <end position="203"/>
    </location>
</feature>
<keyword evidence="5 6" id="KW-0472">Membrane</keyword>
<feature type="transmembrane region" description="Helical" evidence="6">
    <location>
        <begin position="12"/>
        <end position="34"/>
    </location>
</feature>
<evidence type="ECO:0000313" key="7">
    <source>
        <dbReference type="EMBL" id="MBU3843108.1"/>
    </source>
</evidence>
<protein>
    <submittedName>
        <fullName evidence="7">Lipopolysaccharide biosynthesis protein</fullName>
    </submittedName>
</protein>
<evidence type="ECO:0000256" key="2">
    <source>
        <dbReference type="ARBA" id="ARBA00022475"/>
    </source>
</evidence>